<dbReference type="GO" id="GO:0043137">
    <property type="term" value="P:DNA replication, removal of RNA primer"/>
    <property type="evidence" value="ECO:0007669"/>
    <property type="project" value="TreeGrafter"/>
</dbReference>
<keyword evidence="9" id="KW-0378">Hydrolase</keyword>
<organism evidence="13">
    <name type="scientific">Anopheles darlingi</name>
    <name type="common">Mosquito</name>
    <dbReference type="NCBI Taxonomy" id="43151"/>
    <lineage>
        <taxon>Eukaryota</taxon>
        <taxon>Metazoa</taxon>
        <taxon>Ecdysozoa</taxon>
        <taxon>Arthropoda</taxon>
        <taxon>Hexapoda</taxon>
        <taxon>Insecta</taxon>
        <taxon>Pterygota</taxon>
        <taxon>Neoptera</taxon>
        <taxon>Endopterygota</taxon>
        <taxon>Diptera</taxon>
        <taxon>Nematocera</taxon>
        <taxon>Culicoidea</taxon>
        <taxon>Culicidae</taxon>
        <taxon>Anophelinae</taxon>
        <taxon>Anopheles</taxon>
    </lineage>
</organism>
<keyword evidence="10" id="KW-0460">Magnesium</keyword>
<comment type="similarity">
    <text evidence="3">Belongs to the RNase H family.</text>
</comment>
<dbReference type="InterPro" id="IPR011320">
    <property type="entry name" value="RNase_H1_N"/>
</dbReference>
<dbReference type="eggNOG" id="KOG3752">
    <property type="taxonomic scope" value="Eukaryota"/>
</dbReference>
<feature type="region of interest" description="Disordered" evidence="11">
    <location>
        <begin position="1226"/>
        <end position="1247"/>
    </location>
</feature>
<evidence type="ECO:0000313" key="13">
    <source>
        <dbReference type="EMBL" id="ETN64903.1"/>
    </source>
</evidence>
<dbReference type="Pfam" id="PF00075">
    <property type="entry name" value="RNase_H"/>
    <property type="match status" value="1"/>
</dbReference>
<feature type="domain" description="RNase H type-1" evidence="12">
    <location>
        <begin position="1086"/>
        <end position="1234"/>
    </location>
</feature>
<evidence type="ECO:0000256" key="1">
    <source>
        <dbReference type="ARBA" id="ARBA00001946"/>
    </source>
</evidence>
<dbReference type="AlphaFoldDB" id="W5JNN3"/>
<dbReference type="InterPro" id="IPR036397">
    <property type="entry name" value="RNaseH_sf"/>
</dbReference>
<dbReference type="InterPro" id="IPR012337">
    <property type="entry name" value="RNaseH-like_sf"/>
</dbReference>
<proteinExistence type="inferred from homology"/>
<dbReference type="SUPFAM" id="SSF53098">
    <property type="entry name" value="Ribonuclease H-like"/>
    <property type="match status" value="1"/>
</dbReference>
<evidence type="ECO:0000256" key="9">
    <source>
        <dbReference type="ARBA" id="ARBA00022801"/>
    </source>
</evidence>
<reference evidence="13" key="2">
    <citation type="submission" date="2010-05" db="EMBL/GenBank/DDBJ databases">
        <authorList>
            <person name="Almeida L.G."/>
            <person name="Nicolas M.F."/>
            <person name="Souza R.C."/>
            <person name="Vasconcelos A.T.R."/>
        </authorList>
    </citation>
    <scope>NUCLEOTIDE SEQUENCE</scope>
</reference>
<dbReference type="EC" id="3.1.26.4" evidence="4"/>
<dbReference type="VEuPathDB" id="VectorBase:ADAR2_005338"/>
<dbReference type="EnsemblMetazoa" id="ADAC003337-RA">
    <property type="protein sequence ID" value="ADAC003337-PA"/>
    <property type="gene ID" value="ADAC003337"/>
</dbReference>
<dbReference type="EMBL" id="ADMH02000838">
    <property type="protein sequence ID" value="ETN64903.1"/>
    <property type="molecule type" value="Genomic_DNA"/>
</dbReference>
<dbReference type="GO" id="GO:0003676">
    <property type="term" value="F:nucleic acid binding"/>
    <property type="evidence" value="ECO:0007669"/>
    <property type="project" value="InterPro"/>
</dbReference>
<dbReference type="Gene3D" id="3.40.970.10">
    <property type="entry name" value="Ribonuclease H1, N-terminal domain"/>
    <property type="match status" value="1"/>
</dbReference>
<dbReference type="GO" id="GO:0004523">
    <property type="term" value="F:RNA-DNA hybrid ribonuclease activity"/>
    <property type="evidence" value="ECO:0007669"/>
    <property type="project" value="UniProtKB-EC"/>
</dbReference>
<evidence type="ECO:0000256" key="4">
    <source>
        <dbReference type="ARBA" id="ARBA00012180"/>
    </source>
</evidence>
<dbReference type="PANTHER" id="PTHR10642:SF31">
    <property type="entry name" value="RIBONUCLEASE H1"/>
    <property type="match status" value="1"/>
</dbReference>
<dbReference type="InterPro" id="IPR037056">
    <property type="entry name" value="RNase_H1_N_sf"/>
</dbReference>
<evidence type="ECO:0000256" key="5">
    <source>
        <dbReference type="ARBA" id="ARBA00017721"/>
    </source>
</evidence>
<dbReference type="PROSITE" id="PS50879">
    <property type="entry name" value="RNASE_H_1"/>
    <property type="match status" value="1"/>
</dbReference>
<dbReference type="Pfam" id="PF01693">
    <property type="entry name" value="Cauli_VI"/>
    <property type="match status" value="1"/>
</dbReference>
<dbReference type="GO" id="GO:0046872">
    <property type="term" value="F:metal ion binding"/>
    <property type="evidence" value="ECO:0007669"/>
    <property type="project" value="UniProtKB-KW"/>
</dbReference>
<feature type="region of interest" description="Disordered" evidence="11">
    <location>
        <begin position="1028"/>
        <end position="1061"/>
    </location>
</feature>
<evidence type="ECO:0000313" key="14">
    <source>
        <dbReference type="EnsemblMetazoa" id="ADAC003337-PA"/>
    </source>
</evidence>
<comment type="function">
    <text evidence="2">Endonuclease that specifically degrades the RNA of RNA-DNA hybrids.</text>
</comment>
<dbReference type="PANTHER" id="PTHR10642">
    <property type="entry name" value="RIBONUCLEASE H1"/>
    <property type="match status" value="1"/>
</dbReference>
<evidence type="ECO:0000256" key="11">
    <source>
        <dbReference type="SAM" id="MobiDB-lite"/>
    </source>
</evidence>
<dbReference type="Proteomes" id="UP000000673">
    <property type="component" value="Unassembled WGS sequence"/>
</dbReference>
<keyword evidence="7" id="KW-0479">Metal-binding</keyword>
<evidence type="ECO:0000256" key="10">
    <source>
        <dbReference type="ARBA" id="ARBA00022842"/>
    </source>
</evidence>
<sequence length="1247" mass="142819">MHLPENNFGAWKICWKSLSLASWTRKNAFDNNIPSARIPEIIGDPENMDNPLYEQLRTSSGQQVYQRWSALSSPDRMMNVLQLLVDMTGFKYVLRTEDIALLSQNARDLEEERITKAPFEAHNFLNNSEQVANIDEFCRHLFVRPCNELLANNDWINMMITLTLAFCASKQDECVMVGAFIGSIQLEYLCAAQRTLLGDLERAIAIRDRERQQLLQRKQRYLDEICISLFRCCRAGLSFEQLCVPLAERFCRLLNTFSNQIVLHYNELEILADIMKVKCKKAILIVLQCLKNLLANDTADEELQNRVALFILSEADLLVRVMYAYKQLELSVLNLLLKTQKQIGTQAFAEEVATKIAYRIFTATEEPVVNASIDLLTLYYTTITPADELECKMLVDLLQVFQVHELPIATLDRLIEKLWVKGFFRRFNALFQLLMSLDISVDTFLAKCVVHTITHCHGMLVDDIKEKISPDPNRNTLGTRWGRIRERMQSFIASYPKSLRDISAYPEHFVLLLNPLQPEYNECYGMCGMNCEAFCVEVFYKTLLPIALDCSSYSVLYHTLATIYRYDRIMYISEEIWQKLTDDYITFFFHVRSRLKRYNLGIDKDLMNAYDATITRLCVLMEINSFSLDIDTLAEYLANDLRLLEKMDLSIEGEMIFFRLYKNTLYVLVNHWLENPTMFPSAMTERVIGRRVGTLMSELVSRIQTVNDLEFSGAIHLIVAFCDLVILLQPASQLHQMAGIENIEFQVEETLLDTLGKAVEWHVFNNTDPDTFKTLLSQRKNVLGKYIAMYRLHRSLPHSMGPSHVLWHYGREKEFETELEQLLLTIFRAADDNHYNEVIGLAYLNCFLTRGNITRGKVFIEKVHEFQLKCLPEESSSAYSFGILRSIAKLLLGLNDMQSDGNKSSLFSKVMKSIKPWSLKLPQGHRKELYRFILDHPQFPNDVELLIAVALYHSASDPGAARRMIVGRWLAVLPRRMPFYAVAKGRAVGIYNTWPECETQVKGFTGARYKKFATQTEAKEFVQGGGSVRQFTTSSTKRSLPPIEDRGTAADQPLSKKQRKAIVRESKPKPVLKMARYGKHSFQQDQDGYVHVYTDGSCEGNGKPNAAAGLGVYFDEGHALNTSKPVSGRATNNCGEIQAASTAIRLAREQGVERLAINTDSKFLIDATTQWMPGWKNRDWTLASGGPVKNKADFMELDREMNTGNMSIKWNHVDAHSGIVGNERADQLARKGSEMYREERRNTGNRR</sequence>
<gene>
    <name evidence="13" type="ORF">AND_003337</name>
</gene>
<reference evidence="14" key="4">
    <citation type="submission" date="2015-06" db="UniProtKB">
        <authorList>
            <consortium name="EnsemblMetazoa"/>
        </authorList>
    </citation>
    <scope>IDENTIFICATION</scope>
</reference>
<feature type="compositionally biased region" description="Polar residues" evidence="11">
    <location>
        <begin position="1029"/>
        <end position="1038"/>
    </location>
</feature>
<dbReference type="InterPro" id="IPR009027">
    <property type="entry name" value="Ribosomal_bL9/RNase_H1_N"/>
</dbReference>
<reference evidence="13" key="3">
    <citation type="journal article" date="2013" name="Nucleic Acids Res.">
        <title>The genome of Anopheles darlingi, the main neotropical malaria vector.</title>
        <authorList>
            <person name="Marinotti O."/>
            <person name="Cerqueira G.C."/>
            <person name="de Almeida L.G."/>
            <person name="Ferro M.I."/>
            <person name="Loreto E.L."/>
            <person name="Zaha A."/>
            <person name="Teixeira S.M."/>
            <person name="Wespiser A.R."/>
            <person name="Almeida E Silva A."/>
            <person name="Schlindwein A.D."/>
            <person name="Pacheco A.C."/>
            <person name="Silva A.L."/>
            <person name="Graveley B.R."/>
            <person name="Walenz B.P."/>
            <person name="Lima Bde A."/>
            <person name="Ribeiro C.A."/>
            <person name="Nunes-Silva C.G."/>
            <person name="de Carvalho C.R."/>
            <person name="Soares C.M."/>
            <person name="de Menezes C.B."/>
            <person name="Matiolli C."/>
            <person name="Caffrey D."/>
            <person name="Araujo D.A."/>
            <person name="de Oliveira D.M."/>
            <person name="Golenbock D."/>
            <person name="Grisard E.C."/>
            <person name="Fantinatti-Garboggini F."/>
            <person name="de Carvalho F.M."/>
            <person name="Barcellos F.G."/>
            <person name="Prosdocimi F."/>
            <person name="May G."/>
            <person name="Azevedo Junior G.M."/>
            <person name="Guimaraes G.M."/>
            <person name="Goldman G.H."/>
            <person name="Padilha I.Q."/>
            <person name="Batista Jda S."/>
            <person name="Ferro J.A."/>
            <person name="Ribeiro J.M."/>
            <person name="Fietto J.L."/>
            <person name="Dabbas K.M."/>
            <person name="Cerdeira L."/>
            <person name="Agnez-Lima L.F."/>
            <person name="Brocchi M."/>
            <person name="de Carvalho M.O."/>
            <person name="Teixeira Mde M."/>
            <person name="Diniz Maia Mde M."/>
            <person name="Goldman M.H."/>
            <person name="Cruz Schneider M.P."/>
            <person name="Felipe M.S."/>
            <person name="Hungria M."/>
            <person name="Nicolas M.F."/>
            <person name="Pereira M."/>
            <person name="Montes M.A."/>
            <person name="Cantao M.E."/>
            <person name="Vincentz M."/>
            <person name="Rafael M.S."/>
            <person name="Silverman N."/>
            <person name="Stoco P.H."/>
            <person name="Souza R.C."/>
            <person name="Vicentini R."/>
            <person name="Gazzinelli R.T."/>
            <person name="Neves Rde O."/>
            <person name="Silva R."/>
            <person name="Astolfi-Filho S."/>
            <person name="Maciel T.E."/>
            <person name="Urmenyi T.P."/>
            <person name="Tadei W.P."/>
            <person name="Camargo E.P."/>
            <person name="de Vasconcelos A.T."/>
        </authorList>
    </citation>
    <scope>NUCLEOTIDE SEQUENCE</scope>
</reference>
<evidence type="ECO:0000259" key="12">
    <source>
        <dbReference type="PROSITE" id="PS50879"/>
    </source>
</evidence>
<evidence type="ECO:0000256" key="3">
    <source>
        <dbReference type="ARBA" id="ARBA00005300"/>
    </source>
</evidence>
<keyword evidence="15" id="KW-1185">Reference proteome</keyword>
<protein>
    <recommendedName>
        <fullName evidence="5">Ribonuclease H</fullName>
        <ecNumber evidence="4">3.1.26.4</ecNumber>
    </recommendedName>
</protein>
<reference evidence="13 15" key="1">
    <citation type="journal article" date="2010" name="BMC Genomics">
        <title>Combination of measures distinguishes pre-miRNAs from other stem-loops in the genome of the newly sequenced Anopheles darlingi.</title>
        <authorList>
            <person name="Mendes N.D."/>
            <person name="Freitas A.T."/>
            <person name="Vasconcelos A.T."/>
            <person name="Sagot M.F."/>
        </authorList>
    </citation>
    <scope>NUCLEOTIDE SEQUENCE</scope>
</reference>
<keyword evidence="6" id="KW-0540">Nuclease</keyword>
<dbReference type="FunFam" id="3.40.970.10:FF:000002">
    <property type="entry name" value="Ribonuclease H"/>
    <property type="match status" value="1"/>
</dbReference>
<dbReference type="FunFam" id="3.30.420.10:FF:000097">
    <property type="entry name" value="Ribonuclease H1"/>
    <property type="match status" value="1"/>
</dbReference>
<dbReference type="CDD" id="cd09280">
    <property type="entry name" value="RNase_HI_eukaryote_like"/>
    <property type="match status" value="1"/>
</dbReference>
<evidence type="ECO:0000313" key="15">
    <source>
        <dbReference type="Proteomes" id="UP000000673"/>
    </source>
</evidence>
<dbReference type="VEuPathDB" id="VectorBase:ADAR2_011791"/>
<evidence type="ECO:0000256" key="6">
    <source>
        <dbReference type="ARBA" id="ARBA00022722"/>
    </source>
</evidence>
<evidence type="ECO:0000256" key="8">
    <source>
        <dbReference type="ARBA" id="ARBA00022759"/>
    </source>
</evidence>
<name>W5JNN3_ANODA</name>
<accession>W5JNN3</accession>
<dbReference type="STRING" id="43151.W5JNN3"/>
<dbReference type="VEuPathDB" id="VectorBase:ADAC003337"/>
<evidence type="ECO:0000256" key="7">
    <source>
        <dbReference type="ARBA" id="ARBA00022723"/>
    </source>
</evidence>
<dbReference type="HOGENOM" id="CLU_266116_0_0_1"/>
<keyword evidence="8" id="KW-0255">Endonuclease</keyword>
<dbReference type="Gene3D" id="3.30.420.10">
    <property type="entry name" value="Ribonuclease H-like superfamily/Ribonuclease H"/>
    <property type="match status" value="1"/>
</dbReference>
<evidence type="ECO:0000256" key="2">
    <source>
        <dbReference type="ARBA" id="ARBA00004065"/>
    </source>
</evidence>
<comment type="cofactor">
    <cofactor evidence="1">
        <name>Mg(2+)</name>
        <dbReference type="ChEBI" id="CHEBI:18420"/>
    </cofactor>
</comment>
<dbReference type="SUPFAM" id="SSF55658">
    <property type="entry name" value="L9 N-domain-like"/>
    <property type="match status" value="1"/>
</dbReference>
<dbReference type="InterPro" id="IPR002156">
    <property type="entry name" value="RNaseH_domain"/>
</dbReference>
<dbReference type="InterPro" id="IPR050092">
    <property type="entry name" value="RNase_H"/>
</dbReference>